<keyword evidence="3 6" id="KW-0799">Topoisomerase</keyword>
<dbReference type="SUPFAM" id="SSF56719">
    <property type="entry name" value="Type II DNA topoisomerase"/>
    <property type="match status" value="1"/>
</dbReference>
<comment type="catalytic activity">
    <reaction evidence="1 6">
        <text>ATP-dependent breakage, passage and rejoining of double-stranded DNA.</text>
        <dbReference type="EC" id="5.6.2.2"/>
    </reaction>
</comment>
<dbReference type="EMBL" id="BAABRL010000001">
    <property type="protein sequence ID" value="GAA5494318.1"/>
    <property type="molecule type" value="Genomic_DNA"/>
</dbReference>
<dbReference type="InterPro" id="IPR013757">
    <property type="entry name" value="Topo_IIA_A_a_sf"/>
</dbReference>
<evidence type="ECO:0000256" key="4">
    <source>
        <dbReference type="ARBA" id="ARBA00023125"/>
    </source>
</evidence>
<dbReference type="NCBIfam" id="NF009397">
    <property type="entry name" value="PRK12758.1"/>
    <property type="match status" value="1"/>
</dbReference>
<evidence type="ECO:0000256" key="5">
    <source>
        <dbReference type="ARBA" id="ARBA00023235"/>
    </source>
</evidence>
<feature type="domain" description="Topo IIA-type catalytic" evidence="8">
    <location>
        <begin position="32"/>
        <end position="429"/>
    </location>
</feature>
<accession>A0ABP9UV36</accession>
<keyword evidence="7" id="KW-0175">Coiled coil</keyword>
<evidence type="ECO:0000256" key="7">
    <source>
        <dbReference type="SAM" id="Coils"/>
    </source>
</evidence>
<evidence type="ECO:0000256" key="2">
    <source>
        <dbReference type="ARBA" id="ARBA00008263"/>
    </source>
</evidence>
<keyword evidence="10" id="KW-1185">Reference proteome</keyword>
<keyword evidence="5 6" id="KW-0413">Isomerase</keyword>
<protein>
    <submittedName>
        <fullName evidence="9">DNA gyrase subunit A</fullName>
    </submittedName>
</protein>
<evidence type="ECO:0000256" key="6">
    <source>
        <dbReference type="PROSITE-ProRule" id="PRU01384"/>
    </source>
</evidence>
<dbReference type="PROSITE" id="PS52040">
    <property type="entry name" value="TOPO_IIA"/>
    <property type="match status" value="1"/>
</dbReference>
<reference evidence="9 10" key="1">
    <citation type="submission" date="2024-02" db="EMBL/GenBank/DDBJ databases">
        <title>Rubritalea halochordaticola NBRC 107102.</title>
        <authorList>
            <person name="Ichikawa N."/>
            <person name="Katano-Makiyama Y."/>
            <person name="Hidaka K."/>
        </authorList>
    </citation>
    <scope>NUCLEOTIDE SEQUENCE [LARGE SCALE GENOMIC DNA]</scope>
    <source>
        <strain evidence="9 10">NBRC 107102</strain>
    </source>
</reference>
<feature type="coiled-coil region" evidence="7">
    <location>
        <begin position="415"/>
        <end position="442"/>
    </location>
</feature>
<evidence type="ECO:0000259" key="8">
    <source>
        <dbReference type="PROSITE" id="PS52040"/>
    </source>
</evidence>
<dbReference type="Gene3D" id="3.90.199.10">
    <property type="entry name" value="Topoisomerase II, domain 5"/>
    <property type="match status" value="1"/>
</dbReference>
<comment type="similarity">
    <text evidence="2">Belongs to the type II topoisomerase GyrA/ParC subunit family.</text>
</comment>
<dbReference type="InterPro" id="IPR013760">
    <property type="entry name" value="Topo_IIA-like_dom_sf"/>
</dbReference>
<dbReference type="PANTHER" id="PTHR43493:SF5">
    <property type="entry name" value="DNA GYRASE SUBUNIT A, CHLOROPLASTIC_MITOCHONDRIAL"/>
    <property type="match status" value="1"/>
</dbReference>
<keyword evidence="4 6" id="KW-0238">DNA-binding</keyword>
<dbReference type="SMART" id="SM00434">
    <property type="entry name" value="TOP4c"/>
    <property type="match status" value="1"/>
</dbReference>
<gene>
    <name evidence="9" type="primary">gyrA_1</name>
    <name evidence="9" type="ORF">Rhal01_00478</name>
</gene>
<dbReference type="InterPro" id="IPR002205">
    <property type="entry name" value="Topo_IIA_dom_A"/>
</dbReference>
<evidence type="ECO:0000256" key="1">
    <source>
        <dbReference type="ARBA" id="ARBA00000185"/>
    </source>
</evidence>
<evidence type="ECO:0000256" key="3">
    <source>
        <dbReference type="ARBA" id="ARBA00023029"/>
    </source>
</evidence>
<dbReference type="PANTHER" id="PTHR43493">
    <property type="entry name" value="DNA GYRASE/TOPOISOMERASE SUBUNIT A"/>
    <property type="match status" value="1"/>
</dbReference>
<evidence type="ECO:0000313" key="10">
    <source>
        <dbReference type="Proteomes" id="UP001424741"/>
    </source>
</evidence>
<dbReference type="Gene3D" id="3.30.1360.40">
    <property type="match status" value="1"/>
</dbReference>
<evidence type="ECO:0000313" key="9">
    <source>
        <dbReference type="EMBL" id="GAA5494318.1"/>
    </source>
</evidence>
<sequence length="664" mass="75015">MSQEEMPEVSLRDMYSDYFLDYASYVILERAVPHIDDGLKPVQRRILHSMDEMDDGRYNKVANIVGNTMKYHPHGDASIGDAMVGLGQKDLLIDTQGNWGNVLTGDRAAAPRYIEARLTPFAKEISFNPKTTDWTPSYDGRNKEPVALSMKFPLLLAQGVEGIAVGLACKILPHNFIELIDASISALRKEPYSLYPDFPTGGIMDASDYREGLRGGKIRVRAKVDIDSKKLLRITEVPFGVTTGGLMDSIVAANEKGKIKISKIEDNTAANADILVHLPAGADPEITRDALYAFTDCGVSISPNACVIIDGKPRFMGVNDILKHSAYLTKDLLQQELEIKLGELNDKWHFSSLEKIFIENRIYRDIEECETWEAVIEAIDKGLKPFKKLLKREVTQDDIVRLTEIRIKRISKYDSFKADEAIRVLEENIEEVEKNLRNLTRFTIRYFENLKKKFGKGRERKTVLQEFEVVDRTQVVIANETLYVDRKNGFAGFGLKKEEAVEKCSELDDVVVFNSDGVMKVMKVAEKFFVGKRPLHIAVFRKDEEKVYSMIYREGRDGPVRAKRFKIGGVTREKEYEIAKGPKGSRVFYFAVHDSEEESSNNVVVVHLKAALRLRNLARPFHFGEIAVKGRGVRGNLVTKHAVDRVVRAPKDLSEGEGDLFQGK</sequence>
<dbReference type="InterPro" id="IPR050220">
    <property type="entry name" value="Type_II_DNA_Topoisomerases"/>
</dbReference>
<dbReference type="NCBIfam" id="NF007209">
    <property type="entry name" value="PRK09631.1"/>
    <property type="match status" value="1"/>
</dbReference>
<proteinExistence type="inferred from homology"/>
<feature type="active site" description="O-(5'-phospho-DNA)-tyrosine intermediate" evidence="6">
    <location>
        <position position="113"/>
    </location>
</feature>
<dbReference type="RefSeq" id="WP_346187301.1">
    <property type="nucleotide sequence ID" value="NZ_BAABRL010000001.1"/>
</dbReference>
<name>A0ABP9UV36_9BACT</name>
<comment type="caution">
    <text evidence="9">The sequence shown here is derived from an EMBL/GenBank/DDBJ whole genome shotgun (WGS) entry which is preliminary data.</text>
</comment>
<organism evidence="9 10">
    <name type="scientific">Rubritalea halochordaticola</name>
    <dbReference type="NCBI Taxonomy" id="714537"/>
    <lineage>
        <taxon>Bacteria</taxon>
        <taxon>Pseudomonadati</taxon>
        <taxon>Verrucomicrobiota</taxon>
        <taxon>Verrucomicrobiia</taxon>
        <taxon>Verrucomicrobiales</taxon>
        <taxon>Rubritaleaceae</taxon>
        <taxon>Rubritalea</taxon>
    </lineage>
</organism>
<dbReference type="Gene3D" id="1.10.268.10">
    <property type="entry name" value="Topoisomerase, domain 3"/>
    <property type="match status" value="1"/>
</dbReference>
<dbReference type="Pfam" id="PF00521">
    <property type="entry name" value="DNA_topoisoIV"/>
    <property type="match status" value="1"/>
</dbReference>
<dbReference type="InterPro" id="IPR013758">
    <property type="entry name" value="Topo_IIA_A/C_ab"/>
</dbReference>
<dbReference type="Proteomes" id="UP001424741">
    <property type="component" value="Unassembled WGS sequence"/>
</dbReference>